<feature type="compositionally biased region" description="Low complexity" evidence="2">
    <location>
        <begin position="303"/>
        <end position="326"/>
    </location>
</feature>
<dbReference type="Proteomes" id="UP001310890">
    <property type="component" value="Unassembled WGS sequence"/>
</dbReference>
<feature type="region of interest" description="Disordered" evidence="2">
    <location>
        <begin position="145"/>
        <end position="225"/>
    </location>
</feature>
<evidence type="ECO:0000256" key="2">
    <source>
        <dbReference type="SAM" id="MobiDB-lite"/>
    </source>
</evidence>
<feature type="region of interest" description="Disordered" evidence="2">
    <location>
        <begin position="110"/>
        <end position="131"/>
    </location>
</feature>
<feature type="compositionally biased region" description="Polar residues" evidence="2">
    <location>
        <begin position="717"/>
        <end position="727"/>
    </location>
</feature>
<feature type="compositionally biased region" description="Low complexity" evidence="2">
    <location>
        <begin position="282"/>
        <end position="293"/>
    </location>
</feature>
<feature type="region of interest" description="Disordered" evidence="2">
    <location>
        <begin position="1"/>
        <end position="25"/>
    </location>
</feature>
<proteinExistence type="predicted"/>
<evidence type="ECO:0000313" key="4">
    <source>
        <dbReference type="Proteomes" id="UP001310890"/>
    </source>
</evidence>
<organism evidence="3 4">
    <name type="scientific">Meristemomyces frigidus</name>
    <dbReference type="NCBI Taxonomy" id="1508187"/>
    <lineage>
        <taxon>Eukaryota</taxon>
        <taxon>Fungi</taxon>
        <taxon>Dikarya</taxon>
        <taxon>Ascomycota</taxon>
        <taxon>Pezizomycotina</taxon>
        <taxon>Dothideomycetes</taxon>
        <taxon>Dothideomycetidae</taxon>
        <taxon>Mycosphaerellales</taxon>
        <taxon>Teratosphaeriaceae</taxon>
        <taxon>Meristemomyces</taxon>
    </lineage>
</organism>
<protein>
    <submittedName>
        <fullName evidence="3">Uncharacterized protein</fullName>
    </submittedName>
</protein>
<accession>A0AAN7TI69</accession>
<feature type="compositionally biased region" description="Basic and acidic residues" evidence="2">
    <location>
        <begin position="817"/>
        <end position="835"/>
    </location>
</feature>
<feature type="compositionally biased region" description="Polar residues" evidence="2">
    <location>
        <begin position="1"/>
        <end position="17"/>
    </location>
</feature>
<feature type="region of interest" description="Disordered" evidence="2">
    <location>
        <begin position="281"/>
        <end position="342"/>
    </location>
</feature>
<comment type="caution">
    <text evidence="3">The sequence shown here is derived from an EMBL/GenBank/DDBJ whole genome shotgun (WGS) entry which is preliminary data.</text>
</comment>
<evidence type="ECO:0000313" key="3">
    <source>
        <dbReference type="EMBL" id="KAK5118292.1"/>
    </source>
</evidence>
<feature type="compositionally biased region" description="Polar residues" evidence="2">
    <location>
        <begin position="327"/>
        <end position="342"/>
    </location>
</feature>
<feature type="region of interest" description="Disordered" evidence="2">
    <location>
        <begin position="652"/>
        <end position="688"/>
    </location>
</feature>
<sequence>MPNQPNSPVGTTFSTSPTRRRGTLTSIPEAKTAANAFVQQAAMMERMERHRLEGNAFYQQEQMRRVTPPTAIHPALRPRNEPDTYLQHPLDGSTEPRISTVTTMSPFIDAGKRPSPPLNLVPGGQQFQEPTQRGVIEERREQMLHEASGSEDDRTPVYQTYAPTPKPGSSEFGSHDRPSEHKTPRKSRGSLPRKDAGSLPPKSPKKGLLEKLGMRRTGNVPSPSMSTLAGHEAFVIEEAGIPVKAQAVLGTSPSKAALLRSPSKKKQLFSLRKPNEINVVKTASPTTMSASMSGREPPRTSSSLTKTPQTSHTTTSDPTYYSSMTSRDLSSQAPSECGVQTPQTATKYTVQRSQSLKYFDPGAPPTPPAKNTPPHIKTAQEAAAATKLCNVSPEMTEATPSKIPCAMLSISDLLSPTKYGSCARKETAKLVTKPSTYSLHASIVPETMEAHAFEEMKARIDGLGLEGFSLPNETQYQRSPEIVYSPSIYEDNIWGIQPSTREQRPRSSKRFSMHEMPGLIEVSAEHESTTQSANHSIKKSSSSGVTIAVCYPDLAADHSPTSPARVTPGMCEQTKPYDNTSFTYIGQQANLKPALPVHGLIHSPDHSSASKQSADLNVFALPVQELQDDTNFSPASYNHPSAMPSPLHYLPATVYTPPPKRTRQDFTTPVPASKHETSSGRDSGLGITGVERRQSTSPIRNHDALINAPSWQAPKHCTSTISRSLSPGLQPAGGSETNPDPRKRVSTSSGNEKLDLILSMLSQVTTRNHENEELLEEMRATNARLEARLAVAGNLEPRLSPSPVSDWVTADSGSLAHRHEEEEKSPAPAAREGEKRISTAHAHDFYRQSGAGQATPSSPLISLVSGSSAGVEALHGIEAADVEAVHGVEALQVVEQDDKGGKGGKEHTQATIAELTASNAVLTKMVLGFAARLEEMGRGVGQ</sequence>
<dbReference type="EMBL" id="JAVRRL010000002">
    <property type="protein sequence ID" value="KAK5118292.1"/>
    <property type="molecule type" value="Genomic_DNA"/>
</dbReference>
<name>A0AAN7TI69_9PEZI</name>
<dbReference type="AlphaFoldDB" id="A0AAN7TI69"/>
<feature type="region of interest" description="Disordered" evidence="2">
    <location>
        <begin position="796"/>
        <end position="835"/>
    </location>
</feature>
<gene>
    <name evidence="3" type="ORF">LTR62_002805</name>
</gene>
<feature type="coiled-coil region" evidence="1">
    <location>
        <begin position="768"/>
        <end position="795"/>
    </location>
</feature>
<evidence type="ECO:0000256" key="1">
    <source>
        <dbReference type="SAM" id="Coils"/>
    </source>
</evidence>
<feature type="compositionally biased region" description="Basic and acidic residues" evidence="2">
    <location>
        <begin position="173"/>
        <end position="182"/>
    </location>
</feature>
<feature type="region of interest" description="Disordered" evidence="2">
    <location>
        <begin position="716"/>
        <end position="753"/>
    </location>
</feature>
<reference evidence="3" key="1">
    <citation type="submission" date="2023-08" db="EMBL/GenBank/DDBJ databases">
        <title>Black Yeasts Isolated from many extreme environments.</title>
        <authorList>
            <person name="Coleine C."/>
            <person name="Stajich J.E."/>
            <person name="Selbmann L."/>
        </authorList>
    </citation>
    <scope>NUCLEOTIDE SEQUENCE</scope>
    <source>
        <strain evidence="3">CCFEE 5401</strain>
    </source>
</reference>
<keyword evidence="1" id="KW-0175">Coiled coil</keyword>